<feature type="signal peptide" evidence="1">
    <location>
        <begin position="1"/>
        <end position="31"/>
    </location>
</feature>
<keyword evidence="3" id="KW-1185">Reference proteome</keyword>
<dbReference type="OrthoDB" id="121544at2"/>
<dbReference type="InterPro" id="IPR013783">
    <property type="entry name" value="Ig-like_fold"/>
</dbReference>
<dbReference type="RefSeq" id="WP_072558411.1">
    <property type="nucleotide sequence ID" value="NZ_CP018154.1"/>
</dbReference>
<dbReference type="Gene3D" id="2.60.40.10">
    <property type="entry name" value="Immunoglobulins"/>
    <property type="match status" value="1"/>
</dbReference>
<evidence type="ECO:0000256" key="1">
    <source>
        <dbReference type="SAM" id="SignalP"/>
    </source>
</evidence>
<dbReference type="KEGG" id="sphl:LPB140_01760"/>
<sequence>MYKLFHHIKRAILAIAMGVGACHVPASTAYAQDDAGWKANDDDALLFDVRVKQWRLGDGVRGYQTDQGICVVFGDAILAMDLPLRLDKKSRRATGWLFQESRTFTLDREQNIVQIVNKSIALQAGDIYDVPEGWCVDTKILGQWLDVTLKPDLSNALLVMESENKLPFEYAEERKEKAAKIRPTTQFDLNKLPQATDPFRFWRTPSADIIATAGVSKDKLAGNRQDVSYEILLSGELAKASFDARLSSDNKGVPDNLRLRLYRTDVNAGLLGPLKATYVGIGDVSTVSTSLGGQNTFGRGAFVTNRPIERPENFDRTTFRGELPSDWDAELYRNDQLIGYTTSRGDGRYEFLDIPLLYGQNSFEIVLYGPQGQIRREYRNVPVGLDSIPPKQTYYWAHVQDAGRDLIGLQEQQSYDFLGLRGGVGVERGLNSRTSVAASITSLMSRGERYHYLEASVRRAVGPALVELAAANDLEGHSAVSAQMLGQFGDVNISAQSIWLGKNFNTERVDFNVKQKHNITADYSFKIGKNNIPLHVELRNDVRRNGVSKWEALGRLSFNINRLNVNTDISWEKDVVGNVGAAQPARLYSTARVSGRFGKVRLRGEARFQLSNGAGFEESRITAEWRAGENSEWRAEVGYDAKQSRGRAAIGMTRKFKQFAMTGQVEAASDGAVAAGINLAFSIGPKPESGGFRVTSEKLAANGQALAIIYHDENGDGIRQENEPLEQGVELTAGFSGRSLPTDVNGRTMVDNLQPFDPILIGIDGSSLPDPFIQPATAGIVVTPRPGIPMLIELPLVSAGDISGTLVKPGGSPLSGVDLELYDKKGLLLKKSRTEYDGYFLFESVPYGEYMVRIAPLSASITGMKPELSGPILVGRNNPSAEQGVIVAQPLERIAQNKSSDEAGDINK</sequence>
<dbReference type="AlphaFoldDB" id="A0A1L3J9G2"/>
<dbReference type="STRING" id="1913578.LPB140_01760"/>
<protein>
    <recommendedName>
        <fullName evidence="4">Carboxypeptidase regulatory-like domain-containing protein</fullName>
    </recommendedName>
</protein>
<dbReference type="EMBL" id="CP018154">
    <property type="protein sequence ID" value="APG61764.1"/>
    <property type="molecule type" value="Genomic_DNA"/>
</dbReference>
<gene>
    <name evidence="2" type="ORF">LPB140_01760</name>
</gene>
<reference evidence="2 3" key="1">
    <citation type="submission" date="2016-11" db="EMBL/GenBank/DDBJ databases">
        <title>Sphingorhabdus sp. LPB0140, isolated from marine environment.</title>
        <authorList>
            <person name="Kim E."/>
            <person name="Yi H."/>
        </authorList>
    </citation>
    <scope>NUCLEOTIDE SEQUENCE [LARGE SCALE GENOMIC DNA]</scope>
    <source>
        <strain evidence="2 3">LPB0140</strain>
    </source>
</reference>
<name>A0A1L3J9G2_9SPHN</name>
<organism evidence="2 3">
    <name type="scientific">Sphingorhabdus lutea</name>
    <dbReference type="NCBI Taxonomy" id="1913578"/>
    <lineage>
        <taxon>Bacteria</taxon>
        <taxon>Pseudomonadati</taxon>
        <taxon>Pseudomonadota</taxon>
        <taxon>Alphaproteobacteria</taxon>
        <taxon>Sphingomonadales</taxon>
        <taxon>Sphingomonadaceae</taxon>
        <taxon>Sphingorhabdus</taxon>
    </lineage>
</organism>
<feature type="chain" id="PRO_5012566468" description="Carboxypeptidase regulatory-like domain-containing protein" evidence="1">
    <location>
        <begin position="32"/>
        <end position="908"/>
    </location>
</feature>
<proteinExistence type="predicted"/>
<accession>A0A1L3J9G2</accession>
<dbReference type="Proteomes" id="UP000242561">
    <property type="component" value="Chromosome"/>
</dbReference>
<evidence type="ECO:0008006" key="4">
    <source>
        <dbReference type="Google" id="ProtNLM"/>
    </source>
</evidence>
<evidence type="ECO:0000313" key="3">
    <source>
        <dbReference type="Proteomes" id="UP000242561"/>
    </source>
</evidence>
<dbReference type="SUPFAM" id="SSF49478">
    <property type="entry name" value="Cna protein B-type domain"/>
    <property type="match status" value="1"/>
</dbReference>
<keyword evidence="1" id="KW-0732">Signal</keyword>
<evidence type="ECO:0000313" key="2">
    <source>
        <dbReference type="EMBL" id="APG61764.1"/>
    </source>
</evidence>
<dbReference type="PROSITE" id="PS51257">
    <property type="entry name" value="PROKAR_LIPOPROTEIN"/>
    <property type="match status" value="1"/>
</dbReference>